<comment type="caution">
    <text evidence="1">The sequence shown here is derived from an EMBL/GenBank/DDBJ whole genome shotgun (WGS) entry which is preliminary data.</text>
</comment>
<organism evidence="1 2">
    <name type="scientific">Tilletia horrida</name>
    <dbReference type="NCBI Taxonomy" id="155126"/>
    <lineage>
        <taxon>Eukaryota</taxon>
        <taxon>Fungi</taxon>
        <taxon>Dikarya</taxon>
        <taxon>Basidiomycota</taxon>
        <taxon>Ustilaginomycotina</taxon>
        <taxon>Exobasidiomycetes</taxon>
        <taxon>Tilletiales</taxon>
        <taxon>Tilletiaceae</taxon>
        <taxon>Tilletia</taxon>
    </lineage>
</organism>
<name>A0AAN6G9K4_9BASI</name>
<dbReference type="EMBL" id="JAPDMQ010000352">
    <property type="protein sequence ID" value="KAK0526482.1"/>
    <property type="molecule type" value="Genomic_DNA"/>
</dbReference>
<reference evidence="1" key="1">
    <citation type="journal article" date="2023" name="PhytoFront">
        <title>Draft Genome Resources of Seven Strains of Tilletia horrida, Causal Agent of Kernel Smut of Rice.</title>
        <authorList>
            <person name="Khanal S."/>
            <person name="Antony Babu S."/>
            <person name="Zhou X.G."/>
        </authorList>
    </citation>
    <scope>NUCLEOTIDE SEQUENCE</scope>
    <source>
        <strain evidence="1">TX3</strain>
    </source>
</reference>
<accession>A0AAN6G9K4</accession>
<sequence length="129" mass="14037">MAGPFGRNAGNESEPMFGSATFTAEIERQCAERLGNTTFCSLPEAVSLYDESIDLYRALAKEEPALYKQVLAEILRQVADWNAAQAASFYEEAASLFGDLAIFNAASELVLIRLGVPFRGFAHRLGVPS</sequence>
<gene>
    <name evidence="1" type="ORF">OC842_005173</name>
</gene>
<dbReference type="Proteomes" id="UP001176521">
    <property type="component" value="Unassembled WGS sequence"/>
</dbReference>
<protein>
    <submittedName>
        <fullName evidence="1">Uncharacterized protein</fullName>
    </submittedName>
</protein>
<evidence type="ECO:0000313" key="2">
    <source>
        <dbReference type="Proteomes" id="UP001176521"/>
    </source>
</evidence>
<keyword evidence="2" id="KW-1185">Reference proteome</keyword>
<proteinExistence type="predicted"/>
<evidence type="ECO:0000313" key="1">
    <source>
        <dbReference type="EMBL" id="KAK0526482.1"/>
    </source>
</evidence>
<dbReference type="AlphaFoldDB" id="A0AAN6G9K4"/>